<sequence>MTQPRSRVDLYAAIRRDARSGMSNRALQRKHGVGFRTVTAALESAWPKERKQPPKRGSRLDAYRVVIDDWLRSDLDAPRKQRHTAKRIFDRLLDEHDGAGVVSYWMVREYVATRRREIRVEVGREPANAFIPQEHLPGREAEVDFGDVAIRLRGELVTCALFSLRLSYSGKAVHRVSASAGQEAFFEGHVHAFNVLGGVPTGKIRYDNLKAAVASVIGFSRQRVEADRWTAVRSHYGIEAFYCQPGIQGAHEKGGVEGQIGWFRRNHLVPIPEVDSLAELDAMVDAWDEADDARRIGSRARTVGEHFATEQPLFAPLPTEPFETGRWFTPRVDRYAQVTVRMNKYSVPARMVGRQARVLLNASDLVVFDGRTEIARHERLMTKGSTRVDLDHYLEVLLRKPGALPGAKALEQARASGRFTPVHDAWWAAACKAHGDADGTRALIEVLMMHRHLPHDHVVAGLATALRAGALTADAVALEARKYNDTADGGADDTTADHQSLMSGDRARGEGEIPAVRSLTERRLRAHIPADTRPLPSVEKYDQLLASRRDTPNEGAAP</sequence>
<evidence type="ECO:0000313" key="4">
    <source>
        <dbReference type="Proteomes" id="UP000294508"/>
    </source>
</evidence>
<name>A0A4R2HRD4_9ACTN</name>
<dbReference type="PANTHER" id="PTHR35004">
    <property type="entry name" value="TRANSPOSASE RV3428C-RELATED"/>
    <property type="match status" value="1"/>
</dbReference>
<feature type="region of interest" description="Disordered" evidence="1">
    <location>
        <begin position="485"/>
        <end position="558"/>
    </location>
</feature>
<dbReference type="Pfam" id="PF22483">
    <property type="entry name" value="Mu-transpos_C_2"/>
    <property type="match status" value="1"/>
</dbReference>
<feature type="domain" description="Transposase for insertion sequence element IS21-like C-terminal" evidence="2">
    <location>
        <begin position="317"/>
        <end position="389"/>
    </location>
</feature>
<proteinExistence type="predicted"/>
<dbReference type="EMBL" id="SLWN01000003">
    <property type="protein sequence ID" value="TCO33038.1"/>
    <property type="molecule type" value="Genomic_DNA"/>
</dbReference>
<dbReference type="NCBIfam" id="NF033546">
    <property type="entry name" value="transpos_IS21"/>
    <property type="match status" value="1"/>
</dbReference>
<dbReference type="RefSeq" id="WP_132208544.1">
    <property type="nucleotide sequence ID" value="NZ_SLWN01000003.1"/>
</dbReference>
<evidence type="ECO:0000313" key="3">
    <source>
        <dbReference type="EMBL" id="TCO33038.1"/>
    </source>
</evidence>
<protein>
    <submittedName>
        <fullName evidence="3">Transposase</fullName>
    </submittedName>
</protein>
<organism evidence="3 4">
    <name type="scientific">Kribbella steppae</name>
    <dbReference type="NCBI Taxonomy" id="2512223"/>
    <lineage>
        <taxon>Bacteria</taxon>
        <taxon>Bacillati</taxon>
        <taxon>Actinomycetota</taxon>
        <taxon>Actinomycetes</taxon>
        <taxon>Propionibacteriales</taxon>
        <taxon>Kribbellaceae</taxon>
        <taxon>Kribbella</taxon>
    </lineage>
</organism>
<keyword evidence="4" id="KW-1185">Reference proteome</keyword>
<dbReference type="AlphaFoldDB" id="A0A4R2HRD4"/>
<evidence type="ECO:0000256" key="1">
    <source>
        <dbReference type="SAM" id="MobiDB-lite"/>
    </source>
</evidence>
<dbReference type="PANTHER" id="PTHR35004:SF7">
    <property type="entry name" value="INTEGRASE PROTEIN"/>
    <property type="match status" value="1"/>
</dbReference>
<feature type="compositionally biased region" description="Basic and acidic residues" evidence="1">
    <location>
        <begin position="539"/>
        <end position="552"/>
    </location>
</feature>
<gene>
    <name evidence="3" type="ORF">EV652_10337</name>
</gene>
<comment type="caution">
    <text evidence="3">The sequence shown here is derived from an EMBL/GenBank/DDBJ whole genome shotgun (WGS) entry which is preliminary data.</text>
</comment>
<dbReference type="InterPro" id="IPR054353">
    <property type="entry name" value="IstA-like_C"/>
</dbReference>
<dbReference type="OrthoDB" id="2065409at2"/>
<accession>A0A4R2HRD4</accession>
<evidence type="ECO:0000259" key="2">
    <source>
        <dbReference type="Pfam" id="PF22483"/>
    </source>
</evidence>
<reference evidence="3 4" key="1">
    <citation type="journal article" date="2015" name="Stand. Genomic Sci.">
        <title>Genomic Encyclopedia of Bacterial and Archaeal Type Strains, Phase III: the genomes of soil and plant-associated and newly described type strains.</title>
        <authorList>
            <person name="Whitman W.B."/>
            <person name="Woyke T."/>
            <person name="Klenk H.P."/>
            <person name="Zhou Y."/>
            <person name="Lilburn T.G."/>
            <person name="Beck B.J."/>
            <person name="De Vos P."/>
            <person name="Vandamme P."/>
            <person name="Eisen J.A."/>
            <person name="Garrity G."/>
            <person name="Hugenholtz P."/>
            <person name="Kyrpides N.C."/>
        </authorList>
    </citation>
    <scope>NUCLEOTIDE SEQUENCE [LARGE SCALE GENOMIC DNA]</scope>
    <source>
        <strain evidence="3 4">VKM Ac-2572</strain>
    </source>
</reference>
<dbReference type="Proteomes" id="UP000294508">
    <property type="component" value="Unassembled WGS sequence"/>
</dbReference>